<dbReference type="EMBL" id="CP077089">
    <property type="protein sequence ID" value="QXI03800.1"/>
    <property type="molecule type" value="Genomic_DNA"/>
</dbReference>
<organism evidence="2 3">
    <name type="scientific">Pseudomonas tensinigenes</name>
    <dbReference type="NCBI Taxonomy" id="2745511"/>
    <lineage>
        <taxon>Bacteria</taxon>
        <taxon>Pseudomonadati</taxon>
        <taxon>Pseudomonadota</taxon>
        <taxon>Gammaproteobacteria</taxon>
        <taxon>Pseudomonadales</taxon>
        <taxon>Pseudomonadaceae</taxon>
        <taxon>Pseudomonas</taxon>
    </lineage>
</organism>
<keyword evidence="1" id="KW-1133">Transmembrane helix</keyword>
<name>A0ABX8PRC3_9PSED</name>
<feature type="transmembrane region" description="Helical" evidence="1">
    <location>
        <begin position="128"/>
        <end position="157"/>
    </location>
</feature>
<sequence length="281" mass="31343">MQDIPLPTQAVTHSETQSKSLNPIATVRALCVLAVIAFLLIVIAGFAVRSSTPYPTIFVLAFAVSMLLSFYILMSLIEIKLAQKLMHLKSSLLIWAVFLGGLSVFAKIDAQAEINQMFHVDPSLLPMTLAAATFMHAVAKLKLLFYLIFIASFAMFVRYSEARRKGERTAGYMVCHLSNCLVFLLTAIFVTKVLASDERRGQVLYRFAHAADFNSYSPCSTVHPDEFDVLYLDSSRSKILIAPKITASEDIEPAIYPLLKYVPIPRTFRTLVCDYNTSGQR</sequence>
<evidence type="ECO:0000313" key="3">
    <source>
        <dbReference type="Proteomes" id="UP000646386"/>
    </source>
</evidence>
<reference evidence="2 3" key="1">
    <citation type="journal article" date="2020" name="Microorganisms">
        <title>Reliable Identification of Environmental Pseudomonas Isolates Using the rpoD Gene.</title>
        <authorList>
            <consortium name="The Broad Institute Genome Sequencing Platform"/>
            <person name="Girard L."/>
            <person name="Lood C."/>
            <person name="Rokni-Zadeh H."/>
            <person name="van Noort V."/>
            <person name="Lavigne R."/>
            <person name="De Mot R."/>
        </authorList>
    </citation>
    <scope>NUCLEOTIDE SEQUENCE [LARGE SCALE GENOMIC DNA]</scope>
    <source>
        <strain evidence="2 3">ZA 5.3</strain>
    </source>
</reference>
<feature type="transmembrane region" description="Helical" evidence="1">
    <location>
        <begin position="27"/>
        <end position="48"/>
    </location>
</feature>
<feature type="transmembrane region" description="Helical" evidence="1">
    <location>
        <begin position="169"/>
        <end position="190"/>
    </location>
</feature>
<evidence type="ECO:0000256" key="1">
    <source>
        <dbReference type="SAM" id="Phobius"/>
    </source>
</evidence>
<proteinExistence type="predicted"/>
<dbReference type="Proteomes" id="UP000646386">
    <property type="component" value="Chromosome"/>
</dbReference>
<gene>
    <name evidence="2" type="ORF">HU718_017365</name>
</gene>
<keyword evidence="1" id="KW-0812">Transmembrane</keyword>
<protein>
    <submittedName>
        <fullName evidence="2">Uncharacterized protein</fullName>
    </submittedName>
</protein>
<keyword evidence="3" id="KW-1185">Reference proteome</keyword>
<dbReference type="RefSeq" id="WP_186616111.1">
    <property type="nucleotide sequence ID" value="NZ_CP077089.1"/>
</dbReference>
<feature type="transmembrane region" description="Helical" evidence="1">
    <location>
        <begin position="91"/>
        <end position="108"/>
    </location>
</feature>
<accession>A0ABX8PRC3</accession>
<keyword evidence="1" id="KW-0472">Membrane</keyword>
<feature type="transmembrane region" description="Helical" evidence="1">
    <location>
        <begin position="54"/>
        <end position="79"/>
    </location>
</feature>
<reference evidence="2 3" key="2">
    <citation type="journal article" date="2021" name="Microorganisms">
        <title>The Ever-Expanding Pseudomonas Genus: Description of 43 New Species and Partition of the Pseudomonas putida Group.</title>
        <authorList>
            <person name="Girard L."/>
            <person name="Lood C."/>
            <person name="Hofte M."/>
            <person name="Vandamme P."/>
            <person name="Rokni-Zadeh H."/>
            <person name="van Noort V."/>
            <person name="Lavigne R."/>
            <person name="De Mot R."/>
        </authorList>
    </citation>
    <scope>NUCLEOTIDE SEQUENCE [LARGE SCALE GENOMIC DNA]</scope>
    <source>
        <strain evidence="2 3">ZA 5.3</strain>
    </source>
</reference>
<evidence type="ECO:0000313" key="2">
    <source>
        <dbReference type="EMBL" id="QXI03800.1"/>
    </source>
</evidence>